<name>A0A327WW65_9GAMM</name>
<organism evidence="2 3">
    <name type="scientific">Aliidiomarina maris</name>
    <dbReference type="NCBI Taxonomy" id="531312"/>
    <lineage>
        <taxon>Bacteria</taxon>
        <taxon>Pseudomonadati</taxon>
        <taxon>Pseudomonadota</taxon>
        <taxon>Gammaproteobacteria</taxon>
        <taxon>Alteromonadales</taxon>
        <taxon>Idiomarinaceae</taxon>
        <taxon>Aliidiomarina</taxon>
    </lineage>
</organism>
<evidence type="ECO:0000256" key="1">
    <source>
        <dbReference type="SAM" id="SignalP"/>
    </source>
</evidence>
<dbReference type="EMBL" id="QLMD01000008">
    <property type="protein sequence ID" value="RAJ96501.1"/>
    <property type="molecule type" value="Genomic_DNA"/>
</dbReference>
<proteinExistence type="predicted"/>
<accession>A0A327WW65</accession>
<evidence type="ECO:0000313" key="2">
    <source>
        <dbReference type="EMBL" id="RAJ96501.1"/>
    </source>
</evidence>
<protein>
    <recommendedName>
        <fullName evidence="4">Secreted protein</fullName>
    </recommendedName>
</protein>
<dbReference type="AlphaFoldDB" id="A0A327WW65"/>
<gene>
    <name evidence="2" type="ORF">B0I24_10880</name>
</gene>
<feature type="signal peptide" evidence="1">
    <location>
        <begin position="1"/>
        <end position="34"/>
    </location>
</feature>
<evidence type="ECO:0000313" key="3">
    <source>
        <dbReference type="Proteomes" id="UP000249203"/>
    </source>
</evidence>
<reference evidence="2 3" key="1">
    <citation type="submission" date="2018-06" db="EMBL/GenBank/DDBJ databases">
        <title>Genomic Encyclopedia of Type Strains, Phase III (KMG-III): the genomes of soil and plant-associated and newly described type strains.</title>
        <authorList>
            <person name="Whitman W."/>
        </authorList>
    </citation>
    <scope>NUCLEOTIDE SEQUENCE [LARGE SCALE GENOMIC DNA]</scope>
    <source>
        <strain evidence="2 3">CGMCC 1.15366</strain>
    </source>
</reference>
<feature type="chain" id="PRO_5016429749" description="Secreted protein" evidence="1">
    <location>
        <begin position="35"/>
        <end position="214"/>
    </location>
</feature>
<comment type="caution">
    <text evidence="2">The sequence shown here is derived from an EMBL/GenBank/DDBJ whole genome shotgun (WGS) entry which is preliminary data.</text>
</comment>
<dbReference type="Proteomes" id="UP000249203">
    <property type="component" value="Unassembled WGS sequence"/>
</dbReference>
<evidence type="ECO:0008006" key="4">
    <source>
        <dbReference type="Google" id="ProtNLM"/>
    </source>
</evidence>
<sequence>MTTHVSIQRRSVQRVLSALACTGLAMAAMASAQAQVVKPAPLVSIDSHDKFFEHIKAHCGQAYEGEVSVNNPASSGFEGRLIMHVRVCEDDRIEIPFHVGDNHSRTWILTKTGSGISLKHDHRYESGEYDEQTMYGGHTVDAGYERAQSFPVDQYSIEMFFRQGIPASNTNIWQMFIYPEQFTYRLIREGREFRVDFDLTNPVSTPPAPWGYQD</sequence>
<keyword evidence="1" id="KW-0732">Signal</keyword>